<evidence type="ECO:0000313" key="3">
    <source>
        <dbReference type="Proteomes" id="UP000196536"/>
    </source>
</evidence>
<feature type="domain" description="Bacterial Ig-like" evidence="1">
    <location>
        <begin position="841"/>
        <end position="937"/>
    </location>
</feature>
<feature type="domain" description="Bacterial Ig-like" evidence="1">
    <location>
        <begin position="1161"/>
        <end position="1255"/>
    </location>
</feature>
<sequence>MNISVTGTVAANEVVAVYRDGVKLGNATLVSGSTYQFADNSLVGGTTYSYTTRVEDAAGNRGPESNAFTLTVDTTAPTQLAITEVIDDVEFVTGVITAGGYTNDRTPTVNGTGAESNALITLKDTDGNVLGTATADADGNWSVEPTLANQLADGSYTLQVTQTDTAGNESAPVTFDLNVDATAPTQSTVITGVADDVAPVEGNVANNGYTNDLTPTISGTISAVLAGNEKVVVLRDGVVIGEAVVSGTDWTFADAGLLDGQQYQYTARVEDSSGNRGGDSNSYVINIDSSAPTQTITILTVTDNVDPVQADLPSGSTTNDSTPRLNGTVSAELASNEVIVVYRDGVKVGTATIASGSTSWTYTDGGLSNGTSYTYTARVEDASGQQGPVSNDFALSFVTDGSSNTASITAIVDDVAPVEGTVLNNGYTNDLDPLLQGALTTALAAGETVVVYRNGTEIGTATVSGTSWSYQDSALVTGQNYSYTVAVKNAAGIAGAESTAYVINTDNVAPTQTVTITEVVDNKDPVTGVISNGGVTNDDTPEIKGTLSAILASGEVVIVYRNGIAIGEAVVTGTAWTFADASLGSGETYTYTAQVKDLAGNTSSLSNDYSIVTNFDGASQTTSILRIVDNVDPAQGVIGNNGFTNDTTPTLEGSIGSALNAGDVVVIKRDGVEIGTATVSGTSWTYTDSLSADGSYSYTAVVRNNVGVEGAPSSAYAITLDTVAPESTAVIVDYTDDYAPQTGNFGTGTTTNDTSPTLNISVTGTVAANEVVAVYRDGVKLGNATLVSGSTYQFADNSLVGGTTYSYTTRVEDAAGNRGPESNAFTLTVDTAAPSATATITAITDDTGLSATDFNTSDNTLVIAVTTSATLAADERVQVSLDNGVSWKDAVLVSGSTWSLDNTANELADGTYTFQTRVVDSAGNTGTVSSQVVIIDTTVPSISNVIEITSITDDTGLDATDFITSDTSLTINGTLTGTLGAGEVAQISTDGGTNWTTLTVVAGVWSYVDSRTLTDGEYTYQVRVVDTAGNVGSTDSQIVTVDTTAPSVSNVIEITSITDDTGLDATDFITSDTSLTINGALTGTLGAGEFAQISVDGGTNWTTLTVVAGVWSYVDGRTLTEGEYTYQVRVVDTAGNVGSTDSQIVTVDTTAPSVSNVIEITSVTDDTGLDATDFITSDTSLTINGTLTGTLGAGEVAQISTDGGTNWTTLTVVAGVWSYVDGRTLTEGEYTYQVRVVDTAGNVGSTDSQIVTVDTTAPSSSIEIISITDDTGLDTTDFITSDTSLTINGTLTGTLGAGEVAQISTDGGTNWTTLTVVAGVWSYVDSRTLTDGEYTYQVRVVDTAGNVGSTDSQLVTIDITAPVQTIVIQNYTDNVGVLTGNFGSGTTTDDRTPVLNGTISAGLADDEQVAIYTSANEFVGYAEVSGTSWTYELNGLSDDTTYTYYARVVDHAGNIGSNSNDFSIILDTIPPVVTGLTTTTAITVDTANGVPSSGDTTTLTATNNDLITRDSTPTQISGTLSRTLATGEFLQISVDGGITWKDAALSDDTNWTFVLPETTYTTDATFTVEFRVRDTAGNFAGLTGQDKTVVIDLTSPDGIVNAPIVDSVTTISTSYTFTSAIYGALEAGTTIALINDVNNNGMWQEGLDKVIASAVVAADGSWTITTTLPAGALNLAFLVWDSAGNVSSISSVSSVGVASTSTGAQVVTTTWGGTTDAEGYGINAAAVTISANGTWAFFQSVRGTSGSTTANAGRVYTQDDSLTEYSSVYLAQPSTTNGAGYNVNDAGYGRYLNSVMFADINRDGYVDVMSQVSSYGNAGRTAYWLQNADGTYTPQALNQGTANHLGGAIAYDRTGDGYLDFVMADSAPDSISFIKNDNGTLTYEYNASTNGMPPSGALTIANGLGNNSVTGIAMPTNLSVMHETAAVDLDNNGTVDIVAHVDYNGYTSIQSDTSRGLGVLYNSGTASGFTYVGYANVFAGDAGYDAGNLSQSVTFADFNGDGWLDMYINRGSKAGVDSTESRIYLNDGTGKLLATDANALWFGDSKKGGTSFAVDWNFDGLIDVIEVPTQVTGNYGYTAANNFAPTLYLNTGTNTWGTNATAMTTTLYSDITGAVVVDYDWDGSLDLVLYRAGADAAVVAGDASNPTVLVKNTNIAADGTSLQIRIVDGQGINTYYSNTVKLYNSAGTLVATQLINPQSSGSSNSMGLVSFYGLDPNETYSVQLLRITNGVSDNVGGVSNLGGYTNNTINTSWSGLTTGKANEAYVLTAESDTALTNSANNGVGIVGTGYNDHFFGTLGNDHYNGGGGWIINTEGEKQWVTDGGEDTLDYSLLSAQISVNVSTGTVNKVIDGVTYTDTFENIERFITGSGDTTFTGGSGNDYFVGGQGNDTYNLGGDGGGNDTVYLTLLDAADATGGNGVDVVNGFHIGNVSTDDNADIIDIHELLDGYTGTASLYTDTDGIKLDISASDLLDYLKISSNGTNTTIAIDRDGGGNIFTTVLTLNNVQTDLIELLMNNQIII</sequence>
<dbReference type="InterPro" id="IPR028994">
    <property type="entry name" value="Integrin_alpha_N"/>
</dbReference>
<organism evidence="2 3">
    <name type="scientific">Acinetobacter populi</name>
    <dbReference type="NCBI Taxonomy" id="1582270"/>
    <lineage>
        <taxon>Bacteria</taxon>
        <taxon>Pseudomonadati</taxon>
        <taxon>Pseudomonadota</taxon>
        <taxon>Gammaproteobacteria</taxon>
        <taxon>Moraxellales</taxon>
        <taxon>Moraxellaceae</taxon>
        <taxon>Acinetobacter</taxon>
    </lineage>
</organism>
<dbReference type="InterPro" id="IPR011049">
    <property type="entry name" value="Serralysin-like_metalloprot_C"/>
</dbReference>
<dbReference type="EMBL" id="NEXX01000003">
    <property type="protein sequence ID" value="OUY07220.1"/>
    <property type="molecule type" value="Genomic_DNA"/>
</dbReference>
<feature type="domain" description="Bacterial Ig-like" evidence="1">
    <location>
        <begin position="950"/>
        <end position="1043"/>
    </location>
</feature>
<feature type="domain" description="Bacterial Ig-like" evidence="1">
    <location>
        <begin position="741"/>
        <end position="831"/>
    </location>
</feature>
<dbReference type="Gene3D" id="2.60.40.10">
    <property type="entry name" value="Immunoglobulins"/>
    <property type="match status" value="14"/>
</dbReference>
<evidence type="ECO:0000313" key="2">
    <source>
        <dbReference type="EMBL" id="OUY07220.1"/>
    </source>
</evidence>
<dbReference type="Pfam" id="PF19077">
    <property type="entry name" value="Big_13"/>
    <property type="match status" value="9"/>
</dbReference>
<reference evidence="2 3" key="1">
    <citation type="submission" date="2017-05" db="EMBL/GenBank/DDBJ databases">
        <title>Acinetobacter populi ANC 5415 (= PBJ7), whole genome shotgun sequencing project.</title>
        <authorList>
            <person name="Nemec A."/>
            <person name="Radolfova-Krizova L."/>
        </authorList>
    </citation>
    <scope>NUCLEOTIDE SEQUENCE [LARGE SCALE GENOMIC DNA]</scope>
    <source>
        <strain evidence="2 3">PBJ7</strain>
    </source>
</reference>
<proteinExistence type="predicted"/>
<comment type="caution">
    <text evidence="2">The sequence shown here is derived from an EMBL/GenBank/DDBJ whole genome shotgun (WGS) entry which is preliminary data.</text>
</comment>
<dbReference type="SUPFAM" id="SSF51120">
    <property type="entry name" value="beta-Roll"/>
    <property type="match status" value="1"/>
</dbReference>
<feature type="domain" description="Bacterial Ig-like" evidence="1">
    <location>
        <begin position="1056"/>
        <end position="1149"/>
    </location>
</feature>
<dbReference type="NCBIfam" id="NF033510">
    <property type="entry name" value="Ca_tandemer"/>
    <property type="match status" value="3"/>
</dbReference>
<feature type="domain" description="Bacterial Ig-like" evidence="1">
    <location>
        <begin position="93"/>
        <end position="180"/>
    </location>
</feature>
<protein>
    <recommendedName>
        <fullName evidence="1">Bacterial Ig-like domain-containing protein</fullName>
    </recommendedName>
</protein>
<feature type="domain" description="Bacterial Ig-like" evidence="1">
    <location>
        <begin position="523"/>
        <end position="606"/>
    </location>
</feature>
<gene>
    <name evidence="2" type="ORF">CAP51_11115</name>
</gene>
<keyword evidence="3" id="KW-1185">Reference proteome</keyword>
<feature type="domain" description="Bacterial Ig-like" evidence="1">
    <location>
        <begin position="636"/>
        <end position="722"/>
    </location>
</feature>
<feature type="domain" description="Bacterial Ig-like" evidence="1">
    <location>
        <begin position="1265"/>
        <end position="1358"/>
    </location>
</feature>
<dbReference type="Proteomes" id="UP000196536">
    <property type="component" value="Unassembled WGS sequence"/>
</dbReference>
<name>A0A1Z9YYD1_9GAMM</name>
<evidence type="ECO:0000259" key="1">
    <source>
        <dbReference type="Pfam" id="PF19077"/>
    </source>
</evidence>
<dbReference type="InterPro" id="IPR013783">
    <property type="entry name" value="Ig-like_fold"/>
</dbReference>
<accession>A0A1Z9YYD1</accession>
<dbReference type="SUPFAM" id="SSF69318">
    <property type="entry name" value="Integrin alpha N-terminal domain"/>
    <property type="match status" value="1"/>
</dbReference>
<dbReference type="InterPro" id="IPR044016">
    <property type="entry name" value="Big_13"/>
</dbReference>